<dbReference type="PANTHER" id="PTHR10887:SF341">
    <property type="entry name" value="NFX1-TYPE ZINC FINGER-CONTAINING PROTEIN 1"/>
    <property type="match status" value="1"/>
</dbReference>
<dbReference type="Gene3D" id="3.40.50.300">
    <property type="entry name" value="P-loop containing nucleotide triphosphate hydrolases"/>
    <property type="match status" value="1"/>
</dbReference>
<dbReference type="Proteomes" id="UP000230750">
    <property type="component" value="Unassembled WGS sequence"/>
</dbReference>
<dbReference type="InterPro" id="IPR045055">
    <property type="entry name" value="DNA2/NAM7-like"/>
</dbReference>
<dbReference type="AlphaFoldDB" id="A0A2G8KZ25"/>
<dbReference type="SUPFAM" id="SSF52540">
    <property type="entry name" value="P-loop containing nucleoside triphosphate hydrolases"/>
    <property type="match status" value="1"/>
</dbReference>
<dbReference type="STRING" id="307972.A0A2G8KZ25"/>
<dbReference type="OrthoDB" id="2423195at2759"/>
<dbReference type="PANTHER" id="PTHR10887">
    <property type="entry name" value="DNA2/NAM7 HELICASE FAMILY"/>
    <property type="match status" value="1"/>
</dbReference>
<dbReference type="Pfam" id="PF13086">
    <property type="entry name" value="AAA_11"/>
    <property type="match status" value="1"/>
</dbReference>
<dbReference type="InterPro" id="IPR057373">
    <property type="entry name" value="ZNFX1"/>
</dbReference>
<reference evidence="3 4" key="1">
    <citation type="journal article" date="2017" name="PLoS Biol.">
        <title>The sea cucumber genome provides insights into morphological evolution and visceral regeneration.</title>
        <authorList>
            <person name="Zhang X."/>
            <person name="Sun L."/>
            <person name="Yuan J."/>
            <person name="Sun Y."/>
            <person name="Gao Y."/>
            <person name="Zhang L."/>
            <person name="Li S."/>
            <person name="Dai H."/>
            <person name="Hamel J.F."/>
            <person name="Liu C."/>
            <person name="Yu Y."/>
            <person name="Liu S."/>
            <person name="Lin W."/>
            <person name="Guo K."/>
            <person name="Jin S."/>
            <person name="Xu P."/>
            <person name="Storey K.B."/>
            <person name="Huan P."/>
            <person name="Zhang T."/>
            <person name="Zhou Y."/>
            <person name="Zhang J."/>
            <person name="Lin C."/>
            <person name="Li X."/>
            <person name="Xing L."/>
            <person name="Huo D."/>
            <person name="Sun M."/>
            <person name="Wang L."/>
            <person name="Mercier A."/>
            <person name="Li F."/>
            <person name="Yang H."/>
            <person name="Xiang J."/>
        </authorList>
    </citation>
    <scope>NUCLEOTIDE SEQUENCE [LARGE SCALE GENOMIC DNA]</scope>
    <source>
        <strain evidence="3">Shaxun</strain>
        <tissue evidence="3">Muscle</tissue>
    </source>
</reference>
<name>A0A2G8KZ25_STIJA</name>
<dbReference type="InterPro" id="IPR041677">
    <property type="entry name" value="DNA2/NAM7_AAA_11"/>
</dbReference>
<dbReference type="Pfam" id="PF25396">
    <property type="entry name" value="ZNFX1"/>
    <property type="match status" value="1"/>
</dbReference>
<dbReference type="GO" id="GO:0031380">
    <property type="term" value="C:nuclear RNA-directed RNA polymerase complex"/>
    <property type="evidence" value="ECO:0007669"/>
    <property type="project" value="TreeGrafter"/>
</dbReference>
<dbReference type="InterPro" id="IPR027417">
    <property type="entry name" value="P-loop_NTPase"/>
</dbReference>
<comment type="caution">
    <text evidence="3">The sequence shown here is derived from an EMBL/GenBank/DDBJ whole genome shotgun (WGS) entry which is preliminary data.</text>
</comment>
<organism evidence="3 4">
    <name type="scientific">Stichopus japonicus</name>
    <name type="common">Sea cucumber</name>
    <dbReference type="NCBI Taxonomy" id="307972"/>
    <lineage>
        <taxon>Eukaryota</taxon>
        <taxon>Metazoa</taxon>
        <taxon>Echinodermata</taxon>
        <taxon>Eleutherozoa</taxon>
        <taxon>Echinozoa</taxon>
        <taxon>Holothuroidea</taxon>
        <taxon>Aspidochirotacea</taxon>
        <taxon>Aspidochirotida</taxon>
        <taxon>Stichopodidae</taxon>
        <taxon>Apostichopus</taxon>
    </lineage>
</organism>
<evidence type="ECO:0000259" key="1">
    <source>
        <dbReference type="Pfam" id="PF13086"/>
    </source>
</evidence>
<proteinExistence type="predicted"/>
<protein>
    <submittedName>
        <fullName evidence="3">Putative NFX1-type zinc finger-containing protein 1-like</fullName>
    </submittedName>
</protein>
<gene>
    <name evidence="3" type="ORF">BSL78_09847</name>
</gene>
<feature type="domain" description="ZNFX1" evidence="2">
    <location>
        <begin position="257"/>
        <end position="361"/>
    </location>
</feature>
<dbReference type="GO" id="GO:0004386">
    <property type="term" value="F:helicase activity"/>
    <property type="evidence" value="ECO:0007669"/>
    <property type="project" value="InterPro"/>
</dbReference>
<evidence type="ECO:0000313" key="3">
    <source>
        <dbReference type="EMBL" id="PIK53273.1"/>
    </source>
</evidence>
<evidence type="ECO:0000313" key="4">
    <source>
        <dbReference type="Proteomes" id="UP000230750"/>
    </source>
</evidence>
<dbReference type="GO" id="GO:0031048">
    <property type="term" value="P:regulatory ncRNA-mediated heterochromatin formation"/>
    <property type="evidence" value="ECO:0007669"/>
    <property type="project" value="TreeGrafter"/>
</dbReference>
<evidence type="ECO:0000259" key="2">
    <source>
        <dbReference type="Pfam" id="PF25396"/>
    </source>
</evidence>
<dbReference type="EMBL" id="MRZV01000294">
    <property type="protein sequence ID" value="PIK53273.1"/>
    <property type="molecule type" value="Genomic_DNA"/>
</dbReference>
<sequence>MGINLLTRLITTEPNDFTRLLYENRTPLELLLKQQNMDNETMQLLINVLSKACRVSDQQSERMIEVFSIVNASNFLDINLVQWIPKWNQLCFTQDVLEKNLLSTIDICTKMLDKFLGNVSAVGVTLLVLNSVVEGFEKNDIFVTSEVKEKLTSLRETHETFLIDSKELNVRRTGMSDDSREPPDNFREVPVLPCPDELRRDYKPFLRKNIVNGKYDNINHYLDVHYRLLREDFIAPIREGIAEYIDELARQGAKSKKRLNNFRLYNNVHAVGIERSKGVESYKLKFHIDDHLKAVKWEHSQRLIFGSLICLSRDDFKTLIFGVVANSDPEKLAEGSVEVTFDLERHLLQEIFTHSFKMAESPSYFEAYRHVLTCLQELNADDFPFARYIINTKRSPDLPLYIIENPEFKFDLSDFNNTALEDAEQMSCQVDVQKLKAVCVRDDENWPSHETLGFDVSQMRAYQAALREEVCLIQGPPGTGKTYVGLRIVKTLLRNRKCWGNNKPLMVVCYTNHALDQFLEGITEFE</sequence>
<feature type="domain" description="DNA2/NAM7 helicase helicase" evidence="1">
    <location>
        <begin position="454"/>
        <end position="524"/>
    </location>
</feature>
<accession>A0A2G8KZ25</accession>
<keyword evidence="4" id="KW-1185">Reference proteome</keyword>